<evidence type="ECO:0000313" key="2">
    <source>
        <dbReference type="Proteomes" id="UP001054945"/>
    </source>
</evidence>
<proteinExistence type="predicted"/>
<evidence type="ECO:0000313" key="1">
    <source>
        <dbReference type="EMBL" id="GIY26439.1"/>
    </source>
</evidence>
<sequence length="95" mass="11473">MQYLKLARQLDGYGEISFPHCSCDARKEGHVSQIIDFNWDTVKEWELDDEGMSFSFKYAPPDKKPRYVKIFTPYYVFLYDCFERIQEERKWNING</sequence>
<dbReference type="GO" id="GO:0006886">
    <property type="term" value="P:intracellular protein transport"/>
    <property type="evidence" value="ECO:0007669"/>
    <property type="project" value="TreeGrafter"/>
</dbReference>
<dbReference type="AlphaFoldDB" id="A0AAV4S0G2"/>
<dbReference type="EMBL" id="BPLR01008682">
    <property type="protein sequence ID" value="GIY26439.1"/>
    <property type="molecule type" value="Genomic_DNA"/>
</dbReference>
<dbReference type="Proteomes" id="UP001054945">
    <property type="component" value="Unassembled WGS sequence"/>
</dbReference>
<dbReference type="GO" id="GO:0005769">
    <property type="term" value="C:early endosome"/>
    <property type="evidence" value="ECO:0007669"/>
    <property type="project" value="TreeGrafter"/>
</dbReference>
<comment type="caution">
    <text evidence="1">The sequence shown here is derived from an EMBL/GenBank/DDBJ whole genome shotgun (WGS) entry which is preliminary data.</text>
</comment>
<dbReference type="PANTHER" id="PTHR12431">
    <property type="entry name" value="SORTING NEXIN 17 AND 27"/>
    <property type="match status" value="1"/>
</dbReference>
<dbReference type="GO" id="GO:0032456">
    <property type="term" value="P:endocytic recycling"/>
    <property type="evidence" value="ECO:0007669"/>
    <property type="project" value="TreeGrafter"/>
</dbReference>
<organism evidence="1 2">
    <name type="scientific">Caerostris extrusa</name>
    <name type="common">Bark spider</name>
    <name type="synonym">Caerostris bankana</name>
    <dbReference type="NCBI Taxonomy" id="172846"/>
    <lineage>
        <taxon>Eukaryota</taxon>
        <taxon>Metazoa</taxon>
        <taxon>Ecdysozoa</taxon>
        <taxon>Arthropoda</taxon>
        <taxon>Chelicerata</taxon>
        <taxon>Arachnida</taxon>
        <taxon>Araneae</taxon>
        <taxon>Araneomorphae</taxon>
        <taxon>Entelegynae</taxon>
        <taxon>Araneoidea</taxon>
        <taxon>Araneidae</taxon>
        <taxon>Caerostris</taxon>
    </lineage>
</organism>
<dbReference type="PANTHER" id="PTHR12431:SF19">
    <property type="entry name" value="SORTING NEXIN-27"/>
    <property type="match status" value="1"/>
</dbReference>
<gene>
    <name evidence="1" type="primary">SNX27</name>
    <name evidence="1" type="ORF">CEXT_807241</name>
</gene>
<protein>
    <submittedName>
        <fullName evidence="1">Sorting nexin-27</fullName>
    </submittedName>
</protein>
<keyword evidence="2" id="KW-1185">Reference proteome</keyword>
<accession>A0AAV4S0G2</accession>
<dbReference type="GO" id="GO:0035091">
    <property type="term" value="F:phosphatidylinositol binding"/>
    <property type="evidence" value="ECO:0007669"/>
    <property type="project" value="TreeGrafter"/>
</dbReference>
<name>A0AAV4S0G2_CAEEX</name>
<reference evidence="1 2" key="1">
    <citation type="submission" date="2021-06" db="EMBL/GenBank/DDBJ databases">
        <title>Caerostris extrusa draft genome.</title>
        <authorList>
            <person name="Kono N."/>
            <person name="Arakawa K."/>
        </authorList>
    </citation>
    <scope>NUCLEOTIDE SEQUENCE [LARGE SCALE GENOMIC DNA]</scope>
</reference>